<comment type="caution">
    <text evidence="2">The sequence shown here is derived from an EMBL/GenBank/DDBJ whole genome shotgun (WGS) entry which is preliminary data.</text>
</comment>
<evidence type="ECO:0000313" key="3">
    <source>
        <dbReference type="Proteomes" id="UP000177602"/>
    </source>
</evidence>
<dbReference type="EMBL" id="MFTN01000006">
    <property type="protein sequence ID" value="OGI63345.1"/>
    <property type="molecule type" value="Genomic_DNA"/>
</dbReference>
<accession>A0A1F6V126</accession>
<evidence type="ECO:0000256" key="1">
    <source>
        <dbReference type="SAM" id="Coils"/>
    </source>
</evidence>
<feature type="coiled-coil region" evidence="1">
    <location>
        <begin position="203"/>
        <end position="260"/>
    </location>
</feature>
<organism evidence="2 3">
    <name type="scientific">Candidatus Nomurabacteria bacterium RIFCSPHIGHO2_01_FULL_40_12</name>
    <dbReference type="NCBI Taxonomy" id="1801737"/>
    <lineage>
        <taxon>Bacteria</taxon>
        <taxon>Candidatus Nomuraibacteriota</taxon>
    </lineage>
</organism>
<proteinExistence type="predicted"/>
<evidence type="ECO:0000313" key="2">
    <source>
        <dbReference type="EMBL" id="OGI63345.1"/>
    </source>
</evidence>
<sequence>MGYALLIGFVGLLSLGYARDHGWLPTPGAANAATASVISASAQATPSVVSTSAPAQAALPTTETPMCQLGTGFAVNPGRELAPGERVITVPGGVVKINQREAIGSSRIVFRRCVLPETEVVVGGVIPWVKACGNDIIPEGWTLPGIEPVATTSVVSRPTSTEAVQRVADLEDEVLIANAEARLDTALAVPPAVPTSPEAAKKLAELNDRRLLAEAEARLATAKAARKVIEATADATADRIEHAREDEREAADRVFELQKKQIEAQQPRVVVAARRYYRRSVYPDSGIIGRIR</sequence>
<dbReference type="Proteomes" id="UP000177602">
    <property type="component" value="Unassembled WGS sequence"/>
</dbReference>
<keyword evidence="1" id="KW-0175">Coiled coil</keyword>
<name>A0A1F6V126_9BACT</name>
<gene>
    <name evidence="2" type="ORF">A2818_01370</name>
</gene>
<protein>
    <submittedName>
        <fullName evidence="2">Uncharacterized protein</fullName>
    </submittedName>
</protein>
<dbReference type="AlphaFoldDB" id="A0A1F6V126"/>
<dbReference type="STRING" id="1801737.A2818_01370"/>
<reference evidence="2 3" key="1">
    <citation type="journal article" date="2016" name="Nat. Commun.">
        <title>Thousands of microbial genomes shed light on interconnected biogeochemical processes in an aquifer system.</title>
        <authorList>
            <person name="Anantharaman K."/>
            <person name="Brown C.T."/>
            <person name="Hug L.A."/>
            <person name="Sharon I."/>
            <person name="Castelle C.J."/>
            <person name="Probst A.J."/>
            <person name="Thomas B.C."/>
            <person name="Singh A."/>
            <person name="Wilkins M.J."/>
            <person name="Karaoz U."/>
            <person name="Brodie E.L."/>
            <person name="Williams K.H."/>
            <person name="Hubbard S.S."/>
            <person name="Banfield J.F."/>
        </authorList>
    </citation>
    <scope>NUCLEOTIDE SEQUENCE [LARGE SCALE GENOMIC DNA]</scope>
</reference>